<feature type="transmembrane region" description="Helical" evidence="1">
    <location>
        <begin position="84"/>
        <end position="106"/>
    </location>
</feature>
<dbReference type="STRING" id="947013.SAMN04488109_2635"/>
<keyword evidence="1" id="KW-1133">Transmembrane helix</keyword>
<accession>A0A1M5P1X1</accession>
<evidence type="ECO:0000313" key="2">
    <source>
        <dbReference type="EMBL" id="SHG95834.1"/>
    </source>
</evidence>
<evidence type="ECO:0000313" key="3">
    <source>
        <dbReference type="Proteomes" id="UP000184212"/>
    </source>
</evidence>
<keyword evidence="1" id="KW-0812">Transmembrane</keyword>
<dbReference type="InterPro" id="IPR011990">
    <property type="entry name" value="TPR-like_helical_dom_sf"/>
</dbReference>
<proteinExistence type="predicted"/>
<dbReference type="Gene3D" id="1.25.40.10">
    <property type="entry name" value="Tetratricopeptide repeat domain"/>
    <property type="match status" value="1"/>
</dbReference>
<dbReference type="SUPFAM" id="SSF48452">
    <property type="entry name" value="TPR-like"/>
    <property type="match status" value="1"/>
</dbReference>
<evidence type="ECO:0000256" key="1">
    <source>
        <dbReference type="SAM" id="Phobius"/>
    </source>
</evidence>
<dbReference type="AlphaFoldDB" id="A0A1M5P1X1"/>
<reference evidence="2 3" key="1">
    <citation type="submission" date="2016-11" db="EMBL/GenBank/DDBJ databases">
        <authorList>
            <person name="Jaros S."/>
            <person name="Januszkiewicz K."/>
            <person name="Wedrychowicz H."/>
        </authorList>
    </citation>
    <scope>NUCLEOTIDE SEQUENCE [LARGE SCALE GENOMIC DNA]</scope>
    <source>
        <strain evidence="2 3">DSM 24574</strain>
    </source>
</reference>
<dbReference type="OrthoDB" id="821231at2"/>
<dbReference type="Proteomes" id="UP000184212">
    <property type="component" value="Unassembled WGS sequence"/>
</dbReference>
<protein>
    <submittedName>
        <fullName evidence="2">Tetratricopeptide repeat-containing protein</fullName>
    </submittedName>
</protein>
<gene>
    <name evidence="2" type="ORF">SAMN04488109_2635</name>
</gene>
<name>A0A1M5P1X1_9BACT</name>
<organism evidence="2 3">
    <name type="scientific">Chryseolinea serpens</name>
    <dbReference type="NCBI Taxonomy" id="947013"/>
    <lineage>
        <taxon>Bacteria</taxon>
        <taxon>Pseudomonadati</taxon>
        <taxon>Bacteroidota</taxon>
        <taxon>Cytophagia</taxon>
        <taxon>Cytophagales</taxon>
        <taxon>Fulvivirgaceae</taxon>
        <taxon>Chryseolinea</taxon>
    </lineage>
</organism>
<keyword evidence="3" id="KW-1185">Reference proteome</keyword>
<dbReference type="RefSeq" id="WP_073134321.1">
    <property type="nucleotide sequence ID" value="NZ_FQWQ01000001.1"/>
</dbReference>
<dbReference type="EMBL" id="FQWQ01000001">
    <property type="protein sequence ID" value="SHG95834.1"/>
    <property type="molecule type" value="Genomic_DNA"/>
</dbReference>
<dbReference type="Pfam" id="PF13432">
    <property type="entry name" value="TPR_16"/>
    <property type="match status" value="1"/>
</dbReference>
<keyword evidence="1" id="KW-0472">Membrane</keyword>
<sequence>MYTDESDMTLVERYFDADLDDADMQEVTRRVETDDSFRALFEREQLLILVIRYQGQHDKLRYLKKMERHLSQDIHRAPTLSLRYWPYLVAAAVVGVLVALFVWLAVPKDSDKLFQAYFKPYPNMFEPGVRSVRETTQRRQALRAYELGDYETAARGLKQAYHDHPEPGLLLLLGNANLSLGHVPEAEENFNALIKNYDDLDLQAKWYLSLCYLKQGDVERAKIMLKELGATEISYASKAKELFEKVN</sequence>